<keyword evidence="1" id="KW-0732">Signal</keyword>
<organism evidence="3 4">
    <name type="scientific">Escherichia coli</name>
    <dbReference type="NCBI Taxonomy" id="562"/>
    <lineage>
        <taxon>Bacteria</taxon>
        <taxon>Pseudomonadati</taxon>
        <taxon>Pseudomonadota</taxon>
        <taxon>Gammaproteobacteria</taxon>
        <taxon>Enterobacterales</taxon>
        <taxon>Enterobacteriaceae</taxon>
        <taxon>Escherichia</taxon>
    </lineage>
</organism>
<evidence type="ECO:0000313" key="3">
    <source>
        <dbReference type="EMBL" id="SPW45340.1"/>
    </source>
</evidence>
<dbReference type="PANTHER" id="PTHR30570">
    <property type="entry name" value="PERIPLASMIC PHOSPHATE BINDING COMPONENT OF PHOSPHATE ABC TRANSPORTER"/>
    <property type="match status" value="1"/>
</dbReference>
<accession>A0A2X1JE50</accession>
<dbReference type="SUPFAM" id="SSF53850">
    <property type="entry name" value="Periplasmic binding protein-like II"/>
    <property type="match status" value="1"/>
</dbReference>
<sequence>MAQPSGGQKKRAKESGVTLLYTPFAREAFVFIVNADNPVNSLTEQQVRDIFSGAITNWRAVGGNDQEIQTWQRPEDSGSQTVMQSQVMKNVRMISPQETKVASVMEGMIKVVAEYRNTNNAIGYIFRYYATQMNDDKNIKLLAINGIAPTAENIRNGKYPYIVDAFMVTRENTTSETQKLLEWFLTPQGQSLVEDVGYVPMYKTLP</sequence>
<evidence type="ECO:0000256" key="1">
    <source>
        <dbReference type="ARBA" id="ARBA00022729"/>
    </source>
</evidence>
<dbReference type="InterPro" id="IPR050811">
    <property type="entry name" value="Phosphate_ABC_transporter"/>
</dbReference>
<gene>
    <name evidence="3" type="primary">sphX</name>
    <name evidence="3" type="ORF">NCTC11126_02604</name>
</gene>
<dbReference type="AlphaFoldDB" id="A0A2X1JE50"/>
<dbReference type="EMBL" id="UARS01000006">
    <property type="protein sequence ID" value="SPW45340.1"/>
    <property type="molecule type" value="Genomic_DNA"/>
</dbReference>
<dbReference type="Pfam" id="PF12849">
    <property type="entry name" value="PBP_like_2"/>
    <property type="match status" value="1"/>
</dbReference>
<feature type="domain" description="PBP" evidence="2">
    <location>
        <begin position="16"/>
        <end position="186"/>
    </location>
</feature>
<name>A0A2X1JE50_ECOLX</name>
<dbReference type="Gene3D" id="3.40.190.10">
    <property type="entry name" value="Periplasmic binding protein-like II"/>
    <property type="match status" value="1"/>
</dbReference>
<reference evidence="3 4" key="1">
    <citation type="submission" date="2018-06" db="EMBL/GenBank/DDBJ databases">
        <authorList>
            <consortium name="Pathogen Informatics"/>
            <person name="Doyle S."/>
        </authorList>
    </citation>
    <scope>NUCLEOTIDE SEQUENCE [LARGE SCALE GENOMIC DNA]</scope>
    <source>
        <strain evidence="3 4">NCTC11126</strain>
    </source>
</reference>
<evidence type="ECO:0000259" key="2">
    <source>
        <dbReference type="Pfam" id="PF12849"/>
    </source>
</evidence>
<proteinExistence type="predicted"/>
<protein>
    <submittedName>
        <fullName evidence="3">Membrane protein ATP binding protein of ABC transporter</fullName>
    </submittedName>
</protein>
<evidence type="ECO:0000313" key="4">
    <source>
        <dbReference type="Proteomes" id="UP000250561"/>
    </source>
</evidence>
<dbReference type="InterPro" id="IPR024370">
    <property type="entry name" value="PBP_domain"/>
</dbReference>
<dbReference type="Proteomes" id="UP000250561">
    <property type="component" value="Unassembled WGS sequence"/>
</dbReference>
<dbReference type="PANTHER" id="PTHR30570:SF1">
    <property type="entry name" value="PHOSPHATE-BINDING PROTEIN PSTS"/>
    <property type="match status" value="1"/>
</dbReference>